<dbReference type="PaxDb" id="3880-AES99489"/>
<reference evidence="4" key="3">
    <citation type="submission" date="2015-04" db="UniProtKB">
        <authorList>
            <consortium name="EnsemblPlants"/>
        </authorList>
    </citation>
    <scope>IDENTIFICATION</scope>
    <source>
        <strain evidence="4">cv. Jemalong A17</strain>
    </source>
</reference>
<evidence type="ECO:0000313" key="2">
    <source>
        <dbReference type="EMBL" id="AES99489.1"/>
    </source>
</evidence>
<keyword evidence="5" id="KW-1185">Reference proteome</keyword>
<dbReference type="Proteomes" id="UP000265566">
    <property type="component" value="Chromosome 5"/>
</dbReference>
<feature type="compositionally biased region" description="Polar residues" evidence="1">
    <location>
        <begin position="111"/>
        <end position="120"/>
    </location>
</feature>
<reference evidence="2 5" key="1">
    <citation type="journal article" date="2011" name="Nature">
        <title>The Medicago genome provides insight into the evolution of rhizobial symbioses.</title>
        <authorList>
            <person name="Young N.D."/>
            <person name="Debelle F."/>
            <person name="Oldroyd G.E."/>
            <person name="Geurts R."/>
            <person name="Cannon S.B."/>
            <person name="Udvardi M.K."/>
            <person name="Benedito V.A."/>
            <person name="Mayer K.F."/>
            <person name="Gouzy J."/>
            <person name="Schoof H."/>
            <person name="Van de Peer Y."/>
            <person name="Proost S."/>
            <person name="Cook D.R."/>
            <person name="Meyers B.C."/>
            <person name="Spannagl M."/>
            <person name="Cheung F."/>
            <person name="De Mita S."/>
            <person name="Krishnakumar V."/>
            <person name="Gundlach H."/>
            <person name="Zhou S."/>
            <person name="Mudge J."/>
            <person name="Bharti A.K."/>
            <person name="Murray J.D."/>
            <person name="Naoumkina M.A."/>
            <person name="Rosen B."/>
            <person name="Silverstein K.A."/>
            <person name="Tang H."/>
            <person name="Rombauts S."/>
            <person name="Zhao P.X."/>
            <person name="Zhou P."/>
            <person name="Barbe V."/>
            <person name="Bardou P."/>
            <person name="Bechner M."/>
            <person name="Bellec A."/>
            <person name="Berger A."/>
            <person name="Berges H."/>
            <person name="Bidwell S."/>
            <person name="Bisseling T."/>
            <person name="Choisne N."/>
            <person name="Couloux A."/>
            <person name="Denny R."/>
            <person name="Deshpande S."/>
            <person name="Dai X."/>
            <person name="Doyle J.J."/>
            <person name="Dudez A.M."/>
            <person name="Farmer A.D."/>
            <person name="Fouteau S."/>
            <person name="Franken C."/>
            <person name="Gibelin C."/>
            <person name="Gish J."/>
            <person name="Goldstein S."/>
            <person name="Gonzalez A.J."/>
            <person name="Green P.J."/>
            <person name="Hallab A."/>
            <person name="Hartog M."/>
            <person name="Hua A."/>
            <person name="Humphray S.J."/>
            <person name="Jeong D.H."/>
            <person name="Jing Y."/>
            <person name="Jocker A."/>
            <person name="Kenton S.M."/>
            <person name="Kim D.J."/>
            <person name="Klee K."/>
            <person name="Lai H."/>
            <person name="Lang C."/>
            <person name="Lin S."/>
            <person name="Macmil S.L."/>
            <person name="Magdelenat G."/>
            <person name="Matthews L."/>
            <person name="McCorrison J."/>
            <person name="Monaghan E.L."/>
            <person name="Mun J.H."/>
            <person name="Najar F.Z."/>
            <person name="Nicholson C."/>
            <person name="Noirot C."/>
            <person name="O'Bleness M."/>
            <person name="Paule C.R."/>
            <person name="Poulain J."/>
            <person name="Prion F."/>
            <person name="Qin B."/>
            <person name="Qu C."/>
            <person name="Retzel E.F."/>
            <person name="Riddle C."/>
            <person name="Sallet E."/>
            <person name="Samain S."/>
            <person name="Samson N."/>
            <person name="Sanders I."/>
            <person name="Saurat O."/>
            <person name="Scarpelli C."/>
            <person name="Schiex T."/>
            <person name="Segurens B."/>
            <person name="Severin A.J."/>
            <person name="Sherrier D.J."/>
            <person name="Shi R."/>
            <person name="Sims S."/>
            <person name="Singer S.R."/>
            <person name="Sinharoy S."/>
            <person name="Sterck L."/>
            <person name="Viollet A."/>
            <person name="Wang B.B."/>
            <person name="Wang K."/>
            <person name="Wang M."/>
            <person name="Wang X."/>
            <person name="Warfsmann J."/>
            <person name="Weissenbach J."/>
            <person name="White D.D."/>
            <person name="White J.D."/>
            <person name="Wiley G.B."/>
            <person name="Wincker P."/>
            <person name="Xing Y."/>
            <person name="Yang L."/>
            <person name="Yao Z."/>
            <person name="Ying F."/>
            <person name="Zhai J."/>
            <person name="Zhou L."/>
            <person name="Zuber A."/>
            <person name="Denarie J."/>
            <person name="Dixon R.A."/>
            <person name="May G.D."/>
            <person name="Schwartz D.C."/>
            <person name="Rogers J."/>
            <person name="Quetier F."/>
            <person name="Town C.D."/>
            <person name="Roe B.A."/>
        </authorList>
    </citation>
    <scope>NUCLEOTIDE SEQUENCE [LARGE SCALE GENOMIC DNA]</scope>
    <source>
        <strain evidence="2">A17</strain>
        <strain evidence="4 5">cv. Jemalong A17</strain>
    </source>
</reference>
<dbReference type="STRING" id="3880.G7K236"/>
<evidence type="ECO:0000256" key="1">
    <source>
        <dbReference type="SAM" id="MobiDB-lite"/>
    </source>
</evidence>
<sequence length="362" mass="39840">MATLSENVTGLENEFGFPTEFPYEFDSFETENSDEEEDFFVGLTRRLSHASIHENRKKLTVPIFNNEKPEEKIQEKVTVMAGSPQSTLAGIGSWSGRSGGGSSDGSPNGSTRVPSPTTVPFSGGNDAWDVLYAAAGEVARLKMNDEVKRGVLGGLPSPTMAENRAGAVFVNPNASHVQYQQVKQECDSIWARHAFAQAQAQAHVKALQAQVQNRVYDYEGVKCTRAMPRSAWHSPIQVKNQNNPVYFNGSGLRTGLQRGSGVKRGCGGTGVFLPRPYGTPLPESRKKTSCAPVLVPAKVIHALNLNINDFNGGRQPRFSNDFGVDYDALLARRNALLMQQRLRMQREEAASYESRLPQEWTY</sequence>
<dbReference type="PANTHER" id="PTHR33356">
    <property type="entry name" value="TIP41-LIKE PROTEIN"/>
    <property type="match status" value="1"/>
</dbReference>
<evidence type="ECO:0000313" key="5">
    <source>
        <dbReference type="Proteomes" id="UP000002051"/>
    </source>
</evidence>
<dbReference type="OMA" id="PRRMDNG"/>
<name>G7K236_MEDTR</name>
<evidence type="ECO:0000313" key="4">
    <source>
        <dbReference type="EnsemblPlants" id="AES99489"/>
    </source>
</evidence>
<reference evidence="2 5" key="2">
    <citation type="journal article" date="2014" name="BMC Genomics">
        <title>An improved genome release (version Mt4.0) for the model legume Medicago truncatula.</title>
        <authorList>
            <person name="Tang H."/>
            <person name="Krishnakumar V."/>
            <person name="Bidwell S."/>
            <person name="Rosen B."/>
            <person name="Chan A."/>
            <person name="Zhou S."/>
            <person name="Gentzbittel L."/>
            <person name="Childs K.L."/>
            <person name="Yandell M."/>
            <person name="Gundlach H."/>
            <person name="Mayer K.F."/>
            <person name="Schwartz D.C."/>
            <person name="Town C.D."/>
        </authorList>
    </citation>
    <scope>GENOME REANNOTATION</scope>
    <source>
        <strain evidence="4 5">cv. Jemalong A17</strain>
    </source>
</reference>
<reference evidence="6" key="4">
    <citation type="journal article" date="2018" name="Nat. Plants">
        <title>Whole-genome landscape of Medicago truncatula symbiotic genes.</title>
        <authorList>
            <person name="Pecrix Y."/>
            <person name="Staton S.E."/>
            <person name="Sallet E."/>
            <person name="Lelandais-Briere C."/>
            <person name="Moreau S."/>
            <person name="Carrere S."/>
            <person name="Blein T."/>
            <person name="Jardinaud M.F."/>
            <person name="Latrasse D."/>
            <person name="Zouine M."/>
            <person name="Zahm M."/>
            <person name="Kreplak J."/>
            <person name="Mayjonade B."/>
            <person name="Satge C."/>
            <person name="Perez M."/>
            <person name="Cauet S."/>
            <person name="Marande W."/>
            <person name="Chantry-Darmon C."/>
            <person name="Lopez-Roques C."/>
            <person name="Bouchez O."/>
            <person name="Berard A."/>
            <person name="Debelle F."/>
            <person name="Munos S."/>
            <person name="Bendahmane A."/>
            <person name="Berges H."/>
            <person name="Niebel A."/>
            <person name="Buitink J."/>
            <person name="Frugier F."/>
            <person name="Benhamed M."/>
            <person name="Crespi M."/>
            <person name="Gouzy J."/>
            <person name="Gamas P."/>
        </authorList>
    </citation>
    <scope>NUCLEOTIDE SEQUENCE [LARGE SCALE GENOMIC DNA]</scope>
    <source>
        <strain evidence="6">cv. Jemalong A17</strain>
    </source>
</reference>
<dbReference type="PANTHER" id="PTHR33356:SF37">
    <property type="match status" value="1"/>
</dbReference>
<gene>
    <name evidence="4" type="primary">11406699</name>
    <name evidence="2" type="ordered locus">MTR_5g081460</name>
    <name evidence="3" type="ORF">MtrunA17_Chr5g0436151</name>
</gene>
<dbReference type="eggNOG" id="ENOG502QWGV">
    <property type="taxonomic scope" value="Eukaryota"/>
</dbReference>
<dbReference type="KEGG" id="mtr:11406699"/>
<dbReference type="Proteomes" id="UP000002051">
    <property type="component" value="Chromosome 5"/>
</dbReference>
<proteinExistence type="predicted"/>
<dbReference type="Gramene" id="rna32537">
    <property type="protein sequence ID" value="RHN57047.1"/>
    <property type="gene ID" value="gene32537"/>
</dbReference>
<accession>G7K236</accession>
<evidence type="ECO:0000313" key="3">
    <source>
        <dbReference type="EMBL" id="RHN57047.1"/>
    </source>
</evidence>
<protein>
    <submittedName>
        <fullName evidence="2 4">Uncharacterized protein</fullName>
    </submittedName>
</protein>
<reference evidence="3" key="5">
    <citation type="journal article" date="2018" name="Nat. Plants">
        <title>Whole-genome landscape of Medicago truncatula symbiotic genes.</title>
        <authorList>
            <person name="Pecrix Y."/>
            <person name="Gamas P."/>
            <person name="Carrere S."/>
        </authorList>
    </citation>
    <scope>NUCLEOTIDE SEQUENCE</scope>
    <source>
        <tissue evidence="3">Leaves</tissue>
    </source>
</reference>
<evidence type="ECO:0000313" key="6">
    <source>
        <dbReference type="Proteomes" id="UP000265566"/>
    </source>
</evidence>
<organism evidence="2 5">
    <name type="scientific">Medicago truncatula</name>
    <name type="common">Barrel medic</name>
    <name type="synonym">Medicago tribuloides</name>
    <dbReference type="NCBI Taxonomy" id="3880"/>
    <lineage>
        <taxon>Eukaryota</taxon>
        <taxon>Viridiplantae</taxon>
        <taxon>Streptophyta</taxon>
        <taxon>Embryophyta</taxon>
        <taxon>Tracheophyta</taxon>
        <taxon>Spermatophyta</taxon>
        <taxon>Magnoliopsida</taxon>
        <taxon>eudicotyledons</taxon>
        <taxon>Gunneridae</taxon>
        <taxon>Pentapetalae</taxon>
        <taxon>rosids</taxon>
        <taxon>fabids</taxon>
        <taxon>Fabales</taxon>
        <taxon>Fabaceae</taxon>
        <taxon>Papilionoideae</taxon>
        <taxon>50 kb inversion clade</taxon>
        <taxon>NPAAA clade</taxon>
        <taxon>Hologalegina</taxon>
        <taxon>IRL clade</taxon>
        <taxon>Trifolieae</taxon>
        <taxon>Medicago</taxon>
    </lineage>
</organism>
<dbReference type="EMBL" id="CM001221">
    <property type="protein sequence ID" value="AES99489.1"/>
    <property type="molecule type" value="Genomic_DNA"/>
</dbReference>
<dbReference type="AlphaFoldDB" id="G7K236"/>
<dbReference type="OrthoDB" id="1060058at2759"/>
<dbReference type="EnsemblPlants" id="AES99489">
    <property type="protein sequence ID" value="AES99489"/>
    <property type="gene ID" value="MTR_5g081460"/>
</dbReference>
<dbReference type="HOGENOM" id="CLU_051272_1_0_1"/>
<feature type="region of interest" description="Disordered" evidence="1">
    <location>
        <begin position="80"/>
        <end position="120"/>
    </location>
</feature>
<dbReference type="EMBL" id="PSQE01000005">
    <property type="protein sequence ID" value="RHN57047.1"/>
    <property type="molecule type" value="Genomic_DNA"/>
</dbReference>